<accession>A0A6C0BTF9</accession>
<name>A0A6C0BTF9_9ZZZZ</name>
<proteinExistence type="predicted"/>
<evidence type="ECO:0000313" key="1">
    <source>
        <dbReference type="EMBL" id="QHS95350.1"/>
    </source>
</evidence>
<dbReference type="AlphaFoldDB" id="A0A6C0BTF9"/>
<organism evidence="1">
    <name type="scientific">viral metagenome</name>
    <dbReference type="NCBI Taxonomy" id="1070528"/>
    <lineage>
        <taxon>unclassified sequences</taxon>
        <taxon>metagenomes</taxon>
        <taxon>organismal metagenomes</taxon>
    </lineage>
</organism>
<protein>
    <submittedName>
        <fullName evidence="1">Uncharacterized protein</fullName>
    </submittedName>
</protein>
<sequence>MFTWNETVALGLISSLRDPDLVIYFMSILNPMRRKFVEDEAREWHQSLRISQKERWNRIAELSKRRKFSEMNASVPITCTLPFDGGMWRNSKDLLKMIRYFREGFIRKELDRNSTEEESNSVKIKIVNLLKEESVRASMFRSVASISMVDEALGDLILFTNGTYEIQNIEQSNPEDIEWEQLPYLILSANIDNIDKYSKNYKKPFVLGSEFPLIEIMN</sequence>
<dbReference type="EMBL" id="MN739248">
    <property type="protein sequence ID" value="QHS95350.1"/>
    <property type="molecule type" value="Genomic_DNA"/>
</dbReference>
<reference evidence="1" key="1">
    <citation type="journal article" date="2020" name="Nature">
        <title>Giant virus diversity and host interactions through global metagenomics.</title>
        <authorList>
            <person name="Schulz F."/>
            <person name="Roux S."/>
            <person name="Paez-Espino D."/>
            <person name="Jungbluth S."/>
            <person name="Walsh D.A."/>
            <person name="Denef V.J."/>
            <person name="McMahon K.D."/>
            <person name="Konstantinidis K.T."/>
            <person name="Eloe-Fadrosh E.A."/>
            <person name="Kyrpides N.C."/>
            <person name="Woyke T."/>
        </authorList>
    </citation>
    <scope>NUCLEOTIDE SEQUENCE</scope>
    <source>
        <strain evidence="1">GVMAG-M-3300018428-35</strain>
    </source>
</reference>